<gene>
    <name evidence="2" type="ORF">S01H1_73973</name>
</gene>
<evidence type="ECO:0008006" key="3">
    <source>
        <dbReference type="Google" id="ProtNLM"/>
    </source>
</evidence>
<evidence type="ECO:0000313" key="2">
    <source>
        <dbReference type="EMBL" id="GAG33151.1"/>
    </source>
</evidence>
<protein>
    <recommendedName>
        <fullName evidence="3">Fructose-6-phosphate aldolase</fullName>
    </recommendedName>
</protein>
<keyword evidence="1" id="KW-0704">Schiff base</keyword>
<dbReference type="EMBL" id="BARS01049453">
    <property type="protein sequence ID" value="GAG33151.1"/>
    <property type="molecule type" value="Genomic_DNA"/>
</dbReference>
<name>X0Y8C3_9ZZZZ</name>
<dbReference type="InterPro" id="IPR013785">
    <property type="entry name" value="Aldolase_TIM"/>
</dbReference>
<dbReference type="Gene3D" id="3.20.20.70">
    <property type="entry name" value="Aldolase class I"/>
    <property type="match status" value="1"/>
</dbReference>
<dbReference type="SUPFAM" id="SSF51569">
    <property type="entry name" value="Aldolase"/>
    <property type="match status" value="1"/>
</dbReference>
<dbReference type="AlphaFoldDB" id="X0Y8C3"/>
<organism evidence="2">
    <name type="scientific">marine sediment metagenome</name>
    <dbReference type="NCBI Taxonomy" id="412755"/>
    <lineage>
        <taxon>unclassified sequences</taxon>
        <taxon>metagenomes</taxon>
        <taxon>ecological metagenomes</taxon>
    </lineage>
</organism>
<feature type="non-terminal residue" evidence="2">
    <location>
        <position position="1"/>
    </location>
</feature>
<dbReference type="GO" id="GO:0005975">
    <property type="term" value="P:carbohydrate metabolic process"/>
    <property type="evidence" value="ECO:0007669"/>
    <property type="project" value="InterPro"/>
</dbReference>
<proteinExistence type="predicted"/>
<reference evidence="2" key="1">
    <citation type="journal article" date="2014" name="Front. Microbiol.">
        <title>High frequency of phylogenetically diverse reductive dehalogenase-homologous genes in deep subseafloor sedimentary metagenomes.</title>
        <authorList>
            <person name="Kawai M."/>
            <person name="Futagami T."/>
            <person name="Toyoda A."/>
            <person name="Takaki Y."/>
            <person name="Nishi S."/>
            <person name="Hori S."/>
            <person name="Arai W."/>
            <person name="Tsubouchi T."/>
            <person name="Morono Y."/>
            <person name="Uchiyama I."/>
            <person name="Ito T."/>
            <person name="Fujiyama A."/>
            <person name="Inagaki F."/>
            <person name="Takami H."/>
        </authorList>
    </citation>
    <scope>NUCLEOTIDE SEQUENCE</scope>
    <source>
        <strain evidence="2">Expedition CK06-06</strain>
    </source>
</reference>
<accession>X0Y8C3</accession>
<sequence>STAVIVASVRHPQHVLDAALLGAEIATVPYAILKKLFNHPLTDVGIERFLKDWEGVPK</sequence>
<evidence type="ECO:0000256" key="1">
    <source>
        <dbReference type="ARBA" id="ARBA00023270"/>
    </source>
</evidence>
<dbReference type="InterPro" id="IPR001585">
    <property type="entry name" value="TAL/FSA"/>
</dbReference>
<dbReference type="Pfam" id="PF00923">
    <property type="entry name" value="TAL_FSA"/>
    <property type="match status" value="1"/>
</dbReference>
<comment type="caution">
    <text evidence="2">The sequence shown here is derived from an EMBL/GenBank/DDBJ whole genome shotgun (WGS) entry which is preliminary data.</text>
</comment>